<dbReference type="Pfam" id="PF05175">
    <property type="entry name" value="MTS"/>
    <property type="match status" value="1"/>
</dbReference>
<comment type="subcellular location">
    <subcellularLocation>
        <location evidence="6">Cytoplasm</location>
    </subcellularLocation>
</comment>
<evidence type="ECO:0000256" key="1">
    <source>
        <dbReference type="ARBA" id="ARBA00022490"/>
    </source>
</evidence>
<comment type="catalytic activity">
    <reaction evidence="6">
        <text>guanosine(1207) in 16S rRNA + S-adenosyl-L-methionine = N(2)-methylguanosine(1207) in 16S rRNA + S-adenosyl-L-homocysteine + H(+)</text>
        <dbReference type="Rhea" id="RHEA:42736"/>
        <dbReference type="Rhea" id="RHEA-COMP:10213"/>
        <dbReference type="Rhea" id="RHEA-COMP:10214"/>
        <dbReference type="ChEBI" id="CHEBI:15378"/>
        <dbReference type="ChEBI" id="CHEBI:57856"/>
        <dbReference type="ChEBI" id="CHEBI:59789"/>
        <dbReference type="ChEBI" id="CHEBI:74269"/>
        <dbReference type="ChEBI" id="CHEBI:74481"/>
        <dbReference type="EC" id="2.1.1.172"/>
    </reaction>
</comment>
<accession>A0ABY7AMX5</accession>
<dbReference type="InterPro" id="IPR029063">
    <property type="entry name" value="SAM-dependent_MTases_sf"/>
</dbReference>
<dbReference type="EC" id="2.1.1.172" evidence="6"/>
<organism evidence="9 10">
    <name type="scientific">Catenovulum adriaticum</name>
    <dbReference type="NCBI Taxonomy" id="2984846"/>
    <lineage>
        <taxon>Bacteria</taxon>
        <taxon>Pseudomonadati</taxon>
        <taxon>Pseudomonadota</taxon>
        <taxon>Gammaproteobacteria</taxon>
        <taxon>Alteromonadales</taxon>
        <taxon>Alteromonadaceae</taxon>
        <taxon>Catenovulum</taxon>
    </lineage>
</organism>
<protein>
    <recommendedName>
        <fullName evidence="6">Ribosomal RNA small subunit methyltransferase C</fullName>
        <ecNumber evidence="6">2.1.1.172</ecNumber>
    </recommendedName>
    <alternativeName>
        <fullName evidence="6">16S rRNA m2G1207 methyltransferase</fullName>
    </alternativeName>
    <alternativeName>
        <fullName evidence="6">rRNA (guanine-N(2)-)-methyltransferase RsmC</fullName>
    </alternativeName>
</protein>
<comment type="similarity">
    <text evidence="6">Belongs to the methyltransferase superfamily. RsmC family.</text>
</comment>
<name>A0ABY7AMX5_9ALTE</name>
<dbReference type="InterPro" id="IPR013675">
    <property type="entry name" value="Mtase_sm_N"/>
</dbReference>
<dbReference type="InterPro" id="IPR046977">
    <property type="entry name" value="RsmC/RlmG"/>
</dbReference>
<dbReference type="RefSeq" id="WP_268075014.1">
    <property type="nucleotide sequence ID" value="NZ_CP109965.1"/>
</dbReference>
<evidence type="ECO:0000256" key="5">
    <source>
        <dbReference type="ARBA" id="ARBA00022691"/>
    </source>
</evidence>
<evidence type="ECO:0000313" key="10">
    <source>
        <dbReference type="Proteomes" id="UP001163726"/>
    </source>
</evidence>
<dbReference type="PANTHER" id="PTHR47816:SF4">
    <property type="entry name" value="RIBOSOMAL RNA SMALL SUBUNIT METHYLTRANSFERASE C"/>
    <property type="match status" value="1"/>
</dbReference>
<dbReference type="GO" id="GO:0032259">
    <property type="term" value="P:methylation"/>
    <property type="evidence" value="ECO:0007669"/>
    <property type="project" value="UniProtKB-KW"/>
</dbReference>
<dbReference type="PROSITE" id="PS00092">
    <property type="entry name" value="N6_MTASE"/>
    <property type="match status" value="1"/>
</dbReference>
<dbReference type="Pfam" id="PF08468">
    <property type="entry name" value="MTS_N"/>
    <property type="match status" value="1"/>
</dbReference>
<dbReference type="HAMAP" id="MF_01862">
    <property type="entry name" value="16SrRNA_methyltr_C"/>
    <property type="match status" value="1"/>
</dbReference>
<reference evidence="9" key="1">
    <citation type="submission" date="2022-10" db="EMBL/GenBank/DDBJ databases">
        <title>Catenovulum adriacola sp. nov. isolated in the Harbour of Susak.</title>
        <authorList>
            <person name="Schoch T."/>
            <person name="Reich S.J."/>
            <person name="Stoeferle S."/>
            <person name="Flaiz M."/>
            <person name="Kazda M."/>
            <person name="Riedel C.U."/>
            <person name="Duerre P."/>
        </authorList>
    </citation>
    <scope>NUCLEOTIDE SEQUENCE</scope>
    <source>
        <strain evidence="9">TS8</strain>
    </source>
</reference>
<dbReference type="InterPro" id="IPR023543">
    <property type="entry name" value="rRNA_ssu_MeTfrase_C"/>
</dbReference>
<dbReference type="InterPro" id="IPR002052">
    <property type="entry name" value="DNA_methylase_N6_adenine_CS"/>
</dbReference>
<dbReference type="Gene3D" id="3.40.50.150">
    <property type="entry name" value="Vaccinia Virus protein VP39"/>
    <property type="match status" value="2"/>
</dbReference>
<keyword evidence="3 6" id="KW-0489">Methyltransferase</keyword>
<keyword evidence="4 6" id="KW-0808">Transferase</keyword>
<evidence type="ECO:0000256" key="6">
    <source>
        <dbReference type="HAMAP-Rule" id="MF_01862"/>
    </source>
</evidence>
<sequence length="332" mass="37450">MSSLSPASQLILKHLSDNIDKHTLIVDPLEVQDINHPSFAECTLWSFREISATQDKQVIWPQTPEFSQFTKIIVFFPKAKEKAVWLLSMLAQHSSKDTLIYLVGENRSGIKTCQKLLTNQLSNLQKLASGKHCLLYQGLPNGNSPLPTDFVFKNYEIEQKSIKVASLPGVFSHGELDKGTELLLNNLPENISGKILDFACGCGVIGSFIRKYYTDTQLSFCDIDALAIEATKQTLNCNNLAGQTYLSNGLQKISSKYHYIFTNPPFHTGLKIDYYISEAFIKACGKQLESSGKLYLVANRFLKYPQILQNHFDLVEVIAEDNKFKLYCAYNR</sequence>
<keyword evidence="10" id="KW-1185">Reference proteome</keyword>
<evidence type="ECO:0000256" key="3">
    <source>
        <dbReference type="ARBA" id="ARBA00022603"/>
    </source>
</evidence>
<dbReference type="GO" id="GO:0008168">
    <property type="term" value="F:methyltransferase activity"/>
    <property type="evidence" value="ECO:0007669"/>
    <property type="project" value="UniProtKB-KW"/>
</dbReference>
<keyword evidence="5 6" id="KW-0949">S-adenosyl-L-methionine</keyword>
<dbReference type="EMBL" id="CP109965">
    <property type="protein sequence ID" value="WAJ70665.1"/>
    <property type="molecule type" value="Genomic_DNA"/>
</dbReference>
<feature type="domain" description="Methyltransferase small" evidence="7">
    <location>
        <begin position="162"/>
        <end position="327"/>
    </location>
</feature>
<dbReference type="InterPro" id="IPR007848">
    <property type="entry name" value="Small_mtfrase_dom"/>
</dbReference>
<evidence type="ECO:0000256" key="4">
    <source>
        <dbReference type="ARBA" id="ARBA00022679"/>
    </source>
</evidence>
<gene>
    <name evidence="6" type="primary">rsmC</name>
    <name evidence="9" type="ORF">OLW01_02295</name>
</gene>
<dbReference type="SUPFAM" id="SSF53335">
    <property type="entry name" value="S-adenosyl-L-methionine-dependent methyltransferases"/>
    <property type="match status" value="1"/>
</dbReference>
<evidence type="ECO:0000259" key="7">
    <source>
        <dbReference type="Pfam" id="PF05175"/>
    </source>
</evidence>
<evidence type="ECO:0000259" key="8">
    <source>
        <dbReference type="Pfam" id="PF08468"/>
    </source>
</evidence>
<feature type="domain" description="Methyltransferase small N-terminal" evidence="8">
    <location>
        <begin position="8"/>
        <end position="138"/>
    </location>
</feature>
<dbReference type="PANTHER" id="PTHR47816">
    <property type="entry name" value="RIBOSOMAL RNA SMALL SUBUNIT METHYLTRANSFERASE C"/>
    <property type="match status" value="1"/>
</dbReference>
<comment type="subunit">
    <text evidence="6">Monomer.</text>
</comment>
<evidence type="ECO:0000256" key="2">
    <source>
        <dbReference type="ARBA" id="ARBA00022552"/>
    </source>
</evidence>
<keyword evidence="2 6" id="KW-0698">rRNA processing</keyword>
<keyword evidence="1 6" id="KW-0963">Cytoplasm</keyword>
<evidence type="ECO:0000313" key="9">
    <source>
        <dbReference type="EMBL" id="WAJ70665.1"/>
    </source>
</evidence>
<proteinExistence type="inferred from homology"/>
<comment type="function">
    <text evidence="6">Specifically methylates the guanine in position 1207 of 16S rRNA in the 30S particle.</text>
</comment>
<dbReference type="CDD" id="cd02440">
    <property type="entry name" value="AdoMet_MTases"/>
    <property type="match status" value="1"/>
</dbReference>
<dbReference type="Proteomes" id="UP001163726">
    <property type="component" value="Chromosome"/>
</dbReference>